<sequence length="443" mass="47501">MIPELDLPVLAEAEVAVAGAGPAGVAAALAAARSGARVVLLEQTGCCGGMATSGLVPVFIHISDRVHRVASGICYELVSEMCRRMEVPAVDEIWQHIHPEVLKRVCDDKLAEAGVELLLAVKVADVIRSGGRIDALAVATSRGLKKVTASIFVDATGDGLVAAAAGVPFELGDEAGRTMSPSLCVQYSNINLDRMREAERRGEGAGQLWFRYRDEIPLDEYHIVGVSEYGSGSGSGNLGHIYGVDATDERDVTRGYVEGRRVAEIIHNFYRCRVPGYEYADLTATAALLGVRESRRICGDYRLCFADYLARRHFADDIGCFCYPVDIHASTPDAARQKRVAERMRETAYLPGENYGIPYRALIPREVTNLLTAGRCISTDREVQSSLRVMPACMITGAAAGAAAALAAGTGDVRRVSIGLLRRKLRGLGAYLPETGTEPDTGG</sequence>
<name>A0A848B7N2_9BACT</name>
<evidence type="ECO:0000313" key="7">
    <source>
        <dbReference type="Proteomes" id="UP000576225"/>
    </source>
</evidence>
<dbReference type="Proteomes" id="UP000576225">
    <property type="component" value="Unassembled WGS sequence"/>
</dbReference>
<dbReference type="GO" id="GO:0046872">
    <property type="term" value="F:metal ion binding"/>
    <property type="evidence" value="ECO:0007669"/>
    <property type="project" value="UniProtKB-KW"/>
</dbReference>
<dbReference type="RefSeq" id="WP_168964013.1">
    <property type="nucleotide sequence ID" value="NZ_JABAEW010000075.1"/>
</dbReference>
<dbReference type="PANTHER" id="PTHR43498">
    <property type="entry name" value="FERREDOXIN:COB-COM HETERODISULFIDE REDUCTASE SUBUNIT A"/>
    <property type="match status" value="1"/>
</dbReference>
<organism evidence="6 7">
    <name type="scientific">Victivallis vadensis</name>
    <dbReference type="NCBI Taxonomy" id="172901"/>
    <lineage>
        <taxon>Bacteria</taxon>
        <taxon>Pseudomonadati</taxon>
        <taxon>Lentisphaerota</taxon>
        <taxon>Lentisphaeria</taxon>
        <taxon>Victivallales</taxon>
        <taxon>Victivallaceae</taxon>
        <taxon>Victivallis</taxon>
    </lineage>
</organism>
<reference evidence="6 7" key="1">
    <citation type="submission" date="2020-04" db="EMBL/GenBank/DDBJ databases">
        <authorList>
            <person name="Hitch T.C.A."/>
            <person name="Wylensek D."/>
            <person name="Clavel T."/>
        </authorList>
    </citation>
    <scope>NUCLEOTIDE SEQUENCE [LARGE SCALE GENOMIC DNA]</scope>
    <source>
        <strain evidence="6 7">COR2-253-APC-1A</strain>
    </source>
</reference>
<dbReference type="Pfam" id="PF12831">
    <property type="entry name" value="FAD_oxidored"/>
    <property type="match status" value="1"/>
</dbReference>
<dbReference type="SUPFAM" id="SSF51905">
    <property type="entry name" value="FAD/NAD(P)-binding domain"/>
    <property type="match status" value="1"/>
</dbReference>
<dbReference type="AlphaFoldDB" id="A0A848B7N2"/>
<evidence type="ECO:0000256" key="1">
    <source>
        <dbReference type="ARBA" id="ARBA00022485"/>
    </source>
</evidence>
<dbReference type="GO" id="GO:0051539">
    <property type="term" value="F:4 iron, 4 sulfur cluster binding"/>
    <property type="evidence" value="ECO:0007669"/>
    <property type="project" value="UniProtKB-KW"/>
</dbReference>
<dbReference type="PANTHER" id="PTHR43498:SF1">
    <property type="entry name" value="COB--COM HETERODISULFIDE REDUCTASE IRON-SULFUR SUBUNIT A"/>
    <property type="match status" value="1"/>
</dbReference>
<evidence type="ECO:0000256" key="5">
    <source>
        <dbReference type="ARBA" id="ARBA00023014"/>
    </source>
</evidence>
<gene>
    <name evidence="6" type="ORF">HF882_20970</name>
</gene>
<keyword evidence="5" id="KW-0411">Iron-sulfur</keyword>
<keyword evidence="2" id="KW-0479">Metal-binding</keyword>
<keyword evidence="3" id="KW-0560">Oxidoreductase</keyword>
<keyword evidence="1" id="KW-0004">4Fe-4S</keyword>
<proteinExistence type="predicted"/>
<protein>
    <submittedName>
        <fullName evidence="6">FAD-dependent oxidoreductase</fullName>
    </submittedName>
</protein>
<dbReference type="Gene3D" id="3.50.50.60">
    <property type="entry name" value="FAD/NAD(P)-binding domain"/>
    <property type="match status" value="1"/>
</dbReference>
<evidence type="ECO:0000256" key="2">
    <source>
        <dbReference type="ARBA" id="ARBA00022723"/>
    </source>
</evidence>
<keyword evidence="4" id="KW-0408">Iron</keyword>
<evidence type="ECO:0000256" key="3">
    <source>
        <dbReference type="ARBA" id="ARBA00023002"/>
    </source>
</evidence>
<dbReference type="InterPro" id="IPR036188">
    <property type="entry name" value="FAD/NAD-bd_sf"/>
</dbReference>
<evidence type="ECO:0000313" key="6">
    <source>
        <dbReference type="EMBL" id="NMD89062.1"/>
    </source>
</evidence>
<accession>A0A848B7N2</accession>
<dbReference type="GO" id="GO:0016491">
    <property type="term" value="F:oxidoreductase activity"/>
    <property type="evidence" value="ECO:0007669"/>
    <property type="project" value="UniProtKB-KW"/>
</dbReference>
<comment type="caution">
    <text evidence="6">The sequence shown here is derived from an EMBL/GenBank/DDBJ whole genome shotgun (WGS) entry which is preliminary data.</text>
</comment>
<dbReference type="EMBL" id="JABAEW010000075">
    <property type="protein sequence ID" value="NMD89062.1"/>
    <property type="molecule type" value="Genomic_DNA"/>
</dbReference>
<dbReference type="InterPro" id="IPR039650">
    <property type="entry name" value="HdrA-like"/>
</dbReference>
<evidence type="ECO:0000256" key="4">
    <source>
        <dbReference type="ARBA" id="ARBA00023004"/>
    </source>
</evidence>